<evidence type="ECO:0008006" key="11">
    <source>
        <dbReference type="Google" id="ProtNLM"/>
    </source>
</evidence>
<dbReference type="InterPro" id="IPR000659">
    <property type="entry name" value="Pyridox_Oxase"/>
</dbReference>
<evidence type="ECO:0000256" key="4">
    <source>
        <dbReference type="ARBA" id="ARBA00022643"/>
    </source>
</evidence>
<keyword evidence="6" id="KW-0664">Pyridoxine biosynthesis</keyword>
<comment type="pathway">
    <text evidence="7">Cofactor metabolism.</text>
</comment>
<comment type="subunit">
    <text evidence="2">Homodimer.</text>
</comment>
<dbReference type="NCBIfam" id="TIGR00558">
    <property type="entry name" value="pdxH"/>
    <property type="match status" value="1"/>
</dbReference>
<dbReference type="HAMAP" id="MF_01629">
    <property type="entry name" value="PdxH"/>
    <property type="match status" value="1"/>
</dbReference>
<dbReference type="InterPro" id="IPR011576">
    <property type="entry name" value="Pyridox_Oxase_N"/>
</dbReference>
<evidence type="ECO:0000259" key="8">
    <source>
        <dbReference type="Pfam" id="PF01243"/>
    </source>
</evidence>
<feature type="domain" description="Pyridoxamine 5'-phosphate oxidase N-terminal" evidence="8">
    <location>
        <begin position="35"/>
        <end position="158"/>
    </location>
</feature>
<dbReference type="PANTHER" id="PTHR10851:SF0">
    <property type="entry name" value="PYRIDOXINE-5'-PHOSPHATE OXIDASE"/>
    <property type="match status" value="1"/>
</dbReference>
<evidence type="ECO:0000256" key="7">
    <source>
        <dbReference type="ARBA" id="ARBA00060587"/>
    </source>
</evidence>
<dbReference type="Pfam" id="PF01243">
    <property type="entry name" value="PNPOx_N"/>
    <property type="match status" value="1"/>
</dbReference>
<keyword evidence="4" id="KW-0288">FMN</keyword>
<dbReference type="InterPro" id="IPR019740">
    <property type="entry name" value="Pyridox_Oxase_CS"/>
</dbReference>
<dbReference type="NCBIfam" id="NF004231">
    <property type="entry name" value="PRK05679.1"/>
    <property type="match status" value="1"/>
</dbReference>
<sequence>MLKSVVTLGQGVTKGLPEASATRDPIELFGEWFEEAKKSGILLPESASLATATKEAIPSSRMVLLKQFGTNGFIFYTNYGSRKAREIDENPSVSLLMHWVTLQRQVRFEGEAKRISLTESEAYFHTRSRGSQIGAWASRQSDVLAEPLILQNRFSEIEDRFKKQEIPLPPFWGGYRLVPRRIEFWQGRLNRLHDRLVFTRSGSGWSTERLYP</sequence>
<keyword evidence="3" id="KW-0285">Flavoprotein</keyword>
<organism evidence="10">
    <name type="scientific">marine metagenome</name>
    <dbReference type="NCBI Taxonomy" id="408172"/>
    <lineage>
        <taxon>unclassified sequences</taxon>
        <taxon>metagenomes</taxon>
        <taxon>ecological metagenomes</taxon>
    </lineage>
</organism>
<dbReference type="InterPro" id="IPR019576">
    <property type="entry name" value="Pyridoxamine_oxidase_dimer_C"/>
</dbReference>
<dbReference type="GO" id="GO:0004733">
    <property type="term" value="F:pyridoxamine phosphate oxidase activity"/>
    <property type="evidence" value="ECO:0007669"/>
    <property type="project" value="InterPro"/>
</dbReference>
<dbReference type="FunFam" id="2.30.110.10:FF:000020">
    <property type="entry name" value="PNPO isoform 11"/>
    <property type="match status" value="1"/>
</dbReference>
<feature type="domain" description="Pyridoxine 5'-phosphate oxidase dimerisation C-terminal" evidence="9">
    <location>
        <begin position="172"/>
        <end position="212"/>
    </location>
</feature>
<protein>
    <recommendedName>
        <fullName evidence="11">Pyridoxamine 5'-phosphate oxidase putative domain-containing protein</fullName>
    </recommendedName>
</protein>
<name>A0A382A4W3_9ZZZZ</name>
<gene>
    <name evidence="10" type="ORF">METZ01_LOCUS149432</name>
</gene>
<dbReference type="Pfam" id="PF10590">
    <property type="entry name" value="PNP_phzG_C"/>
    <property type="match status" value="1"/>
</dbReference>
<dbReference type="EMBL" id="UINC01023927">
    <property type="protein sequence ID" value="SVA96578.1"/>
    <property type="molecule type" value="Genomic_DNA"/>
</dbReference>
<dbReference type="GO" id="GO:0008615">
    <property type="term" value="P:pyridoxine biosynthetic process"/>
    <property type="evidence" value="ECO:0007669"/>
    <property type="project" value="UniProtKB-KW"/>
</dbReference>
<evidence type="ECO:0000256" key="5">
    <source>
        <dbReference type="ARBA" id="ARBA00023002"/>
    </source>
</evidence>
<evidence type="ECO:0000256" key="3">
    <source>
        <dbReference type="ARBA" id="ARBA00022630"/>
    </source>
</evidence>
<keyword evidence="5" id="KW-0560">Oxidoreductase</keyword>
<dbReference type="GO" id="GO:0010181">
    <property type="term" value="F:FMN binding"/>
    <property type="evidence" value="ECO:0007669"/>
    <property type="project" value="InterPro"/>
</dbReference>
<dbReference type="Gene3D" id="2.30.110.10">
    <property type="entry name" value="Electron Transport, Fmn-binding Protein, Chain A"/>
    <property type="match status" value="1"/>
</dbReference>
<accession>A0A382A4W3</accession>
<evidence type="ECO:0000313" key="10">
    <source>
        <dbReference type="EMBL" id="SVA96578.1"/>
    </source>
</evidence>
<dbReference type="PIRSF" id="PIRSF000190">
    <property type="entry name" value="Pyd_amn-ph_oxd"/>
    <property type="match status" value="1"/>
</dbReference>
<comment type="cofactor">
    <cofactor evidence="1">
        <name>FMN</name>
        <dbReference type="ChEBI" id="CHEBI:58210"/>
    </cofactor>
</comment>
<dbReference type="SUPFAM" id="SSF50475">
    <property type="entry name" value="FMN-binding split barrel"/>
    <property type="match status" value="1"/>
</dbReference>
<evidence type="ECO:0000259" key="9">
    <source>
        <dbReference type="Pfam" id="PF10590"/>
    </source>
</evidence>
<evidence type="ECO:0000256" key="1">
    <source>
        <dbReference type="ARBA" id="ARBA00001917"/>
    </source>
</evidence>
<proteinExistence type="inferred from homology"/>
<dbReference type="PANTHER" id="PTHR10851">
    <property type="entry name" value="PYRIDOXINE-5-PHOSPHATE OXIDASE"/>
    <property type="match status" value="1"/>
</dbReference>
<reference evidence="10" key="1">
    <citation type="submission" date="2018-05" db="EMBL/GenBank/DDBJ databases">
        <authorList>
            <person name="Lanie J.A."/>
            <person name="Ng W.-L."/>
            <person name="Kazmierczak K.M."/>
            <person name="Andrzejewski T.M."/>
            <person name="Davidsen T.M."/>
            <person name="Wayne K.J."/>
            <person name="Tettelin H."/>
            <person name="Glass J.I."/>
            <person name="Rusch D."/>
            <person name="Podicherti R."/>
            <person name="Tsui H.-C.T."/>
            <person name="Winkler M.E."/>
        </authorList>
    </citation>
    <scope>NUCLEOTIDE SEQUENCE</scope>
</reference>
<evidence type="ECO:0000256" key="6">
    <source>
        <dbReference type="ARBA" id="ARBA00023096"/>
    </source>
</evidence>
<dbReference type="InterPro" id="IPR012349">
    <property type="entry name" value="Split_barrel_FMN-bd"/>
</dbReference>
<evidence type="ECO:0000256" key="2">
    <source>
        <dbReference type="ARBA" id="ARBA00011738"/>
    </source>
</evidence>
<dbReference type="AlphaFoldDB" id="A0A382A4W3"/>
<dbReference type="PROSITE" id="PS01064">
    <property type="entry name" value="PYRIDOX_OXIDASE"/>
    <property type="match status" value="1"/>
</dbReference>